<dbReference type="Proteomes" id="UP001220256">
    <property type="component" value="Unassembled WGS sequence"/>
</dbReference>
<evidence type="ECO:0000313" key="1">
    <source>
        <dbReference type="EMBL" id="KAJ5282249.1"/>
    </source>
</evidence>
<sequence length="112" mass="12825">MDHLRDRLYSHPVWGHVVRRTTYSAESDAVFPGTVRYIDGRIRQSFSKTPTRILNSMIPMKCGPNIVNYHRRSNATQESGPRAWVDEESLQTLKRISAEYLANQGPGYSCLL</sequence>
<name>A0ABQ8WTF7_PENCH</name>
<dbReference type="EMBL" id="JAPVEB010000001">
    <property type="protein sequence ID" value="KAJ5282249.1"/>
    <property type="molecule type" value="Genomic_DNA"/>
</dbReference>
<proteinExistence type="predicted"/>
<comment type="caution">
    <text evidence="1">The sequence shown here is derived from an EMBL/GenBank/DDBJ whole genome shotgun (WGS) entry which is preliminary data.</text>
</comment>
<organism evidence="1 2">
    <name type="scientific">Penicillium chrysogenum</name>
    <name type="common">Penicillium notatum</name>
    <dbReference type="NCBI Taxonomy" id="5076"/>
    <lineage>
        <taxon>Eukaryota</taxon>
        <taxon>Fungi</taxon>
        <taxon>Dikarya</taxon>
        <taxon>Ascomycota</taxon>
        <taxon>Pezizomycotina</taxon>
        <taxon>Eurotiomycetes</taxon>
        <taxon>Eurotiomycetidae</taxon>
        <taxon>Eurotiales</taxon>
        <taxon>Aspergillaceae</taxon>
        <taxon>Penicillium</taxon>
        <taxon>Penicillium chrysogenum species complex</taxon>
    </lineage>
</organism>
<protein>
    <submittedName>
        <fullName evidence="1">Uncharacterized protein</fullName>
    </submittedName>
</protein>
<accession>A0ABQ8WTF7</accession>
<gene>
    <name evidence="1" type="ORF">N7505_000229</name>
</gene>
<keyword evidence="2" id="KW-1185">Reference proteome</keyword>
<evidence type="ECO:0000313" key="2">
    <source>
        <dbReference type="Proteomes" id="UP001220256"/>
    </source>
</evidence>
<reference evidence="1 2" key="1">
    <citation type="journal article" date="2023" name="IMA Fungus">
        <title>Comparative genomic study of the Penicillium genus elucidates a diverse pangenome and 15 lateral gene transfer events.</title>
        <authorList>
            <person name="Petersen C."/>
            <person name="Sorensen T."/>
            <person name="Nielsen M.R."/>
            <person name="Sondergaard T.E."/>
            <person name="Sorensen J.L."/>
            <person name="Fitzpatrick D.A."/>
            <person name="Frisvad J.C."/>
            <person name="Nielsen K.L."/>
        </authorList>
    </citation>
    <scope>NUCLEOTIDE SEQUENCE [LARGE SCALE GENOMIC DNA]</scope>
    <source>
        <strain evidence="1 2">IBT 3361</strain>
    </source>
</reference>